<proteinExistence type="predicted"/>
<gene>
    <name evidence="1" type="ORF">DRV85_16605</name>
</gene>
<dbReference type="Proteomes" id="UP000253370">
    <property type="component" value="Unassembled WGS sequence"/>
</dbReference>
<dbReference type="RefSeq" id="WP_113290597.1">
    <property type="nucleotide sequence ID" value="NZ_QNTQ01000020.1"/>
</dbReference>
<reference evidence="1 2" key="1">
    <citation type="submission" date="2018-07" db="EMBL/GenBank/DDBJ databases">
        <title>Rhodosalinus sp. strain E84T genomic sequence and assembly.</title>
        <authorList>
            <person name="Liu Z.-W."/>
            <person name="Lu D.-C."/>
        </authorList>
    </citation>
    <scope>NUCLEOTIDE SEQUENCE [LARGE SCALE GENOMIC DNA]</scope>
    <source>
        <strain evidence="1 2">E84</strain>
    </source>
</reference>
<dbReference type="AlphaFoldDB" id="A0A365U4P6"/>
<name>A0A365U4P6_9RHOB</name>
<dbReference type="SUPFAM" id="SSF48452">
    <property type="entry name" value="TPR-like"/>
    <property type="match status" value="1"/>
</dbReference>
<protein>
    <submittedName>
        <fullName evidence="1">DUF924 domain-containing protein</fullName>
    </submittedName>
</protein>
<dbReference type="EMBL" id="QNTQ01000020">
    <property type="protein sequence ID" value="RBI83221.1"/>
    <property type="molecule type" value="Genomic_DNA"/>
</dbReference>
<dbReference type="Gene3D" id="1.25.40.10">
    <property type="entry name" value="Tetratricopeptide repeat domain"/>
    <property type="match status" value="1"/>
</dbReference>
<dbReference type="OrthoDB" id="7593450at2"/>
<dbReference type="InterPro" id="IPR010323">
    <property type="entry name" value="DUF924"/>
</dbReference>
<evidence type="ECO:0000313" key="2">
    <source>
        <dbReference type="Proteomes" id="UP000253370"/>
    </source>
</evidence>
<comment type="caution">
    <text evidence="1">The sequence shown here is derived from an EMBL/GenBank/DDBJ whole genome shotgun (WGS) entry which is preliminary data.</text>
</comment>
<organism evidence="1 2">
    <name type="scientific">Rhodosalinus halophilus</name>
    <dbReference type="NCBI Taxonomy" id="2259333"/>
    <lineage>
        <taxon>Bacteria</taxon>
        <taxon>Pseudomonadati</taxon>
        <taxon>Pseudomonadota</taxon>
        <taxon>Alphaproteobacteria</taxon>
        <taxon>Rhodobacterales</taxon>
        <taxon>Paracoccaceae</taxon>
        <taxon>Rhodosalinus</taxon>
    </lineage>
</organism>
<dbReference type="InterPro" id="IPR011990">
    <property type="entry name" value="TPR-like_helical_dom_sf"/>
</dbReference>
<keyword evidence="2" id="KW-1185">Reference proteome</keyword>
<evidence type="ECO:0000313" key="1">
    <source>
        <dbReference type="EMBL" id="RBI83221.1"/>
    </source>
</evidence>
<sequence length="194" mass="22150">MTGVEEILGFWLDEVGPKGWYAVDDDLDRTIRDRFLDTWEGATEGRYALWLTYPTGALAYIILTDQFPRNMFRGSARAFETDAAARAAAKSAIQRGWDMRIDEPARQFFYLPLMHSENLCDQDRSVRLILERMPETGGDNLKHARAHREVIRRFGRFPYRNGALGRADTSAERVFLDHGGYGAVVRDLEESEAA</sequence>
<dbReference type="Gene3D" id="1.20.58.320">
    <property type="entry name" value="TPR-like"/>
    <property type="match status" value="1"/>
</dbReference>
<dbReference type="Pfam" id="PF06041">
    <property type="entry name" value="DUF924"/>
    <property type="match status" value="1"/>
</dbReference>
<accession>A0A365U4P6</accession>